<dbReference type="PROSITE" id="PS51678">
    <property type="entry name" value="SAM_MT_PRMT"/>
    <property type="match status" value="1"/>
</dbReference>
<keyword evidence="12" id="KW-1185">Reference proteome</keyword>
<dbReference type="Proteomes" id="UP001107558">
    <property type="component" value="Chromosome 2"/>
</dbReference>
<feature type="domain" description="PRMT5 oligomerisation" evidence="10">
    <location>
        <begin position="453"/>
        <end position="620"/>
    </location>
</feature>
<feature type="binding site" evidence="6">
    <location>
        <position position="308"/>
    </location>
    <ligand>
        <name>S-adenosyl-L-methionine</name>
        <dbReference type="ChEBI" id="CHEBI:59789"/>
    </ligand>
</feature>
<dbReference type="InterPro" id="IPR035247">
    <property type="entry name" value="PRMT5_TIM"/>
</dbReference>
<dbReference type="Pfam" id="PF17285">
    <property type="entry name" value="PRMT5_TIM"/>
    <property type="match status" value="1"/>
</dbReference>
<evidence type="ECO:0000256" key="5">
    <source>
        <dbReference type="PIRSR" id="PIRSR015894-1"/>
    </source>
</evidence>
<dbReference type="Pfam" id="PF05185">
    <property type="entry name" value="PRMT5"/>
    <property type="match status" value="1"/>
</dbReference>
<dbReference type="GO" id="GO:0006355">
    <property type="term" value="P:regulation of DNA-templated transcription"/>
    <property type="evidence" value="ECO:0007669"/>
    <property type="project" value="TreeGrafter"/>
</dbReference>
<evidence type="ECO:0000256" key="2">
    <source>
        <dbReference type="ARBA" id="ARBA00022679"/>
    </source>
</evidence>
<dbReference type="PANTHER" id="PTHR10738:SF0">
    <property type="entry name" value="PROTEIN ARGININE N-METHYLTRANSFERASE 5"/>
    <property type="match status" value="1"/>
</dbReference>
<dbReference type="OrthoDB" id="1368803at2759"/>
<feature type="binding site" evidence="6">
    <location>
        <begin position="404"/>
        <end position="405"/>
    </location>
    <ligand>
        <name>S-adenosyl-L-methionine</name>
        <dbReference type="ChEBI" id="CHEBI:59789"/>
    </ligand>
</feature>
<keyword evidence="2 4" id="KW-0808">Transferase</keyword>
<dbReference type="Gene3D" id="3.20.20.150">
    <property type="entry name" value="Divalent-metal-dependent TIM barrel enzymes"/>
    <property type="match status" value="1"/>
</dbReference>
<organism evidence="11 12">
    <name type="scientific">Polypedilum vanderplanki</name>
    <name type="common">Sleeping chironomid midge</name>
    <dbReference type="NCBI Taxonomy" id="319348"/>
    <lineage>
        <taxon>Eukaryota</taxon>
        <taxon>Metazoa</taxon>
        <taxon>Ecdysozoa</taxon>
        <taxon>Arthropoda</taxon>
        <taxon>Hexapoda</taxon>
        <taxon>Insecta</taxon>
        <taxon>Pterygota</taxon>
        <taxon>Neoptera</taxon>
        <taxon>Endopterygota</taxon>
        <taxon>Diptera</taxon>
        <taxon>Nematocera</taxon>
        <taxon>Chironomoidea</taxon>
        <taxon>Chironomidae</taxon>
        <taxon>Chironominae</taxon>
        <taxon>Polypedilum</taxon>
        <taxon>Polypedilum</taxon>
    </lineage>
</organism>
<keyword evidence="1 4" id="KW-0489">Methyltransferase</keyword>
<evidence type="ECO:0000256" key="7">
    <source>
        <dbReference type="PIRSR" id="PIRSR015894-3"/>
    </source>
</evidence>
<evidence type="ECO:0000259" key="9">
    <source>
        <dbReference type="Pfam" id="PF17285"/>
    </source>
</evidence>
<comment type="caution">
    <text evidence="11">The sequence shown here is derived from an EMBL/GenBank/DDBJ whole genome shotgun (WGS) entry which is preliminary data.</text>
</comment>
<dbReference type="GO" id="GO:0016274">
    <property type="term" value="F:protein-arginine N-methyltransferase activity"/>
    <property type="evidence" value="ECO:0007669"/>
    <property type="project" value="InterPro"/>
</dbReference>
<dbReference type="InterPro" id="IPR035075">
    <property type="entry name" value="PRMT5"/>
</dbReference>
<accession>A0A9J6C115</accession>
<feature type="site" description="Critical for specifying symmetric addition of methyl groups" evidence="7">
    <location>
        <position position="311"/>
    </location>
</feature>
<evidence type="ECO:0000259" key="8">
    <source>
        <dbReference type="Pfam" id="PF05185"/>
    </source>
</evidence>
<sequence length="626" mass="72379">MGKQPEFHLKINECSDLQETFTIAKSKKCTSLVTKITNDEIKSSPLNDNSSECFVRSPLILTASQWVDVLPIVTFSSCLSSQNDFIKEECEQNILQQITFIHYLKSGTGVKIYIEPADCDAATIAKVLMKILSNKAYKDIMFVIEINIFDSRNTANMYRSDLTDEQRDTEFDSWKFWNELHMKTNYSNQIEVALVINSNLPSDDTLIYRWLAETVDMLVIPHNSFITNKSNYPIMTKRHQDVIRKFLSYTTNSITIEPKSILDNRIDFYIDYIIHQSGFVNFNEHSNYRDSLRYPLQPLYDNLDNMTYEVFEKDPAKYILYQRAIEAALIDMVSENDKSAKTIILMIVGCGRGPLIRAALNASENTKRKIKILAVEKNPGAIVVLKCMIRDLWSNKDITLISKDMRNMELEEKVDIIVSELMGSFGDNELSPECLDGVQHLLKPTGISIPQNSKSYLQPIMNKRIYGIIQKKSDNHNTSRSEYSEPTEINWLSYMSNIFHIDEVKELFTFVHPNKDVPIDNSRNGTLLFKSEVNCVLHGFAGYFTSQLYKDIEISIHPLTHTKGMGSWYSMFFPISKIIQLNPNDEIEIEFWRKIDTKKVWYEWRVNKPIFSNVHNANGDIHPIWL</sequence>
<dbReference type="SUPFAM" id="SSF53335">
    <property type="entry name" value="S-adenosyl-L-methionine-dependent methyltransferases"/>
    <property type="match status" value="1"/>
</dbReference>
<evidence type="ECO:0000313" key="12">
    <source>
        <dbReference type="Proteomes" id="UP001107558"/>
    </source>
</evidence>
<feature type="binding site" evidence="6">
    <location>
        <begin position="317"/>
        <end position="318"/>
    </location>
    <ligand>
        <name>S-adenosyl-L-methionine</name>
        <dbReference type="ChEBI" id="CHEBI:59789"/>
    </ligand>
</feature>
<dbReference type="InterPro" id="IPR025799">
    <property type="entry name" value="Arg_MeTrfase"/>
</dbReference>
<evidence type="ECO:0000259" key="10">
    <source>
        <dbReference type="Pfam" id="PF17286"/>
    </source>
</evidence>
<dbReference type="InterPro" id="IPR007857">
    <property type="entry name" value="Arg_MeTrfase_PRMT5"/>
</dbReference>
<evidence type="ECO:0000313" key="11">
    <source>
        <dbReference type="EMBL" id="KAG5675735.1"/>
    </source>
</evidence>
<dbReference type="PIRSF" id="PIRSF015894">
    <property type="entry name" value="Skb1_MeTrfase"/>
    <property type="match status" value="1"/>
</dbReference>
<dbReference type="AlphaFoldDB" id="A0A9J6C115"/>
<feature type="domain" description="PRMT5 arginine-N-methyltransferase" evidence="8">
    <location>
        <begin position="285"/>
        <end position="449"/>
    </location>
</feature>
<reference evidence="11" key="1">
    <citation type="submission" date="2021-03" db="EMBL/GenBank/DDBJ databases">
        <title>Chromosome level genome of the anhydrobiotic midge Polypedilum vanderplanki.</title>
        <authorList>
            <person name="Yoshida Y."/>
            <person name="Kikawada T."/>
            <person name="Gusev O."/>
        </authorList>
    </citation>
    <scope>NUCLEOTIDE SEQUENCE</scope>
    <source>
        <strain evidence="11">NIAS01</strain>
        <tissue evidence="11">Whole body or cell culture</tissue>
    </source>
</reference>
<dbReference type="GO" id="GO:0005634">
    <property type="term" value="C:nucleus"/>
    <property type="evidence" value="ECO:0007669"/>
    <property type="project" value="TreeGrafter"/>
</dbReference>
<dbReference type="InterPro" id="IPR029063">
    <property type="entry name" value="SAM-dependent_MTases_sf"/>
</dbReference>
<gene>
    <name evidence="11" type="ORF">PVAND_005613</name>
</gene>
<feature type="active site" description="Proton donor/acceptor" evidence="5">
    <location>
        <position position="420"/>
    </location>
</feature>
<proteinExistence type="inferred from homology"/>
<comment type="similarity">
    <text evidence="4">Belongs to the class I-like SAM-binding methyltransferase superfamily.</text>
</comment>
<dbReference type="Pfam" id="PF17286">
    <property type="entry name" value="PRMT5_C"/>
    <property type="match status" value="1"/>
</dbReference>
<dbReference type="Gene3D" id="3.40.50.150">
    <property type="entry name" value="Vaccinia Virus protein VP39"/>
    <property type="match status" value="1"/>
</dbReference>
<feature type="active site" description="Proton donor/acceptor" evidence="5">
    <location>
        <position position="429"/>
    </location>
</feature>
<evidence type="ECO:0000256" key="4">
    <source>
        <dbReference type="PIRNR" id="PIRNR015894"/>
    </source>
</evidence>
<evidence type="ECO:0000256" key="6">
    <source>
        <dbReference type="PIRSR" id="PIRSR015894-2"/>
    </source>
</evidence>
<keyword evidence="3 4" id="KW-0949">S-adenosyl-L-methionine</keyword>
<feature type="binding site" evidence="6">
    <location>
        <position position="376"/>
    </location>
    <ligand>
        <name>S-adenosyl-L-methionine</name>
        <dbReference type="ChEBI" id="CHEBI:59789"/>
    </ligand>
</feature>
<dbReference type="EMBL" id="JADBJN010000002">
    <property type="protein sequence ID" value="KAG5675735.1"/>
    <property type="molecule type" value="Genomic_DNA"/>
</dbReference>
<name>A0A9J6C115_POLVA</name>
<dbReference type="InterPro" id="IPR035248">
    <property type="entry name" value="PRMT5_C"/>
</dbReference>
<dbReference type="GO" id="GO:0032259">
    <property type="term" value="P:methylation"/>
    <property type="evidence" value="ECO:0007669"/>
    <property type="project" value="UniProtKB-KW"/>
</dbReference>
<dbReference type="Gene3D" id="2.70.160.11">
    <property type="entry name" value="Hnrnp arginine n-methyltransferase1"/>
    <property type="match status" value="1"/>
</dbReference>
<dbReference type="PANTHER" id="PTHR10738">
    <property type="entry name" value="PROTEIN ARGININE N-METHYLTRANSFERASE 5"/>
    <property type="match status" value="1"/>
</dbReference>
<evidence type="ECO:0000256" key="1">
    <source>
        <dbReference type="ARBA" id="ARBA00022603"/>
    </source>
</evidence>
<evidence type="ECO:0000256" key="3">
    <source>
        <dbReference type="ARBA" id="ARBA00022691"/>
    </source>
</evidence>
<feature type="domain" description="PRMT5 TIM barrel" evidence="9">
    <location>
        <begin position="31"/>
        <end position="274"/>
    </location>
</feature>
<dbReference type="GO" id="GO:0005829">
    <property type="term" value="C:cytosol"/>
    <property type="evidence" value="ECO:0007669"/>
    <property type="project" value="TreeGrafter"/>
</dbReference>
<protein>
    <recommendedName>
        <fullName evidence="4">Protein arginine N-methyltransferase</fullName>
    </recommendedName>
</protein>